<dbReference type="InterPro" id="IPR055409">
    <property type="entry name" value="Beta-prop_FAM234A_B"/>
</dbReference>
<dbReference type="EMBL" id="AP028909">
    <property type="protein sequence ID" value="BES88541.1"/>
    <property type="molecule type" value="Genomic_DNA"/>
</dbReference>
<gene>
    <name evidence="7" type="ORF">NTJ_01347</name>
</gene>
<comment type="subcellular location">
    <subcellularLocation>
        <location evidence="1">Membrane</location>
        <topology evidence="1">Single-pass membrane protein</topology>
    </subcellularLocation>
</comment>
<dbReference type="PANTHER" id="PTHR21419:SF30">
    <property type="entry name" value="IG-LIKE DOMAIN-CONTAINING PROTEIN"/>
    <property type="match status" value="1"/>
</dbReference>
<feature type="transmembrane region" description="Helical" evidence="5">
    <location>
        <begin position="79"/>
        <end position="103"/>
    </location>
</feature>
<protein>
    <submittedName>
        <fullName evidence="7">Kiaa1467</fullName>
    </submittedName>
</protein>
<name>A0ABN7A8D7_9HEMI</name>
<evidence type="ECO:0000256" key="4">
    <source>
        <dbReference type="ARBA" id="ARBA00023136"/>
    </source>
</evidence>
<dbReference type="InterPro" id="IPR045232">
    <property type="entry name" value="FAM234"/>
</dbReference>
<evidence type="ECO:0000256" key="5">
    <source>
        <dbReference type="SAM" id="Phobius"/>
    </source>
</evidence>
<evidence type="ECO:0000313" key="7">
    <source>
        <dbReference type="EMBL" id="BES88541.1"/>
    </source>
</evidence>
<evidence type="ECO:0000256" key="2">
    <source>
        <dbReference type="ARBA" id="ARBA00022692"/>
    </source>
</evidence>
<evidence type="ECO:0000259" key="6">
    <source>
        <dbReference type="Pfam" id="PF23727"/>
    </source>
</evidence>
<accession>A0ABN7A8D7</accession>
<keyword evidence="4 5" id="KW-0472">Membrane</keyword>
<dbReference type="PANTHER" id="PTHR21419">
    <property type="match status" value="1"/>
</dbReference>
<organism evidence="7 8">
    <name type="scientific">Nesidiocoris tenuis</name>
    <dbReference type="NCBI Taxonomy" id="355587"/>
    <lineage>
        <taxon>Eukaryota</taxon>
        <taxon>Metazoa</taxon>
        <taxon>Ecdysozoa</taxon>
        <taxon>Arthropoda</taxon>
        <taxon>Hexapoda</taxon>
        <taxon>Insecta</taxon>
        <taxon>Pterygota</taxon>
        <taxon>Neoptera</taxon>
        <taxon>Paraneoptera</taxon>
        <taxon>Hemiptera</taxon>
        <taxon>Heteroptera</taxon>
        <taxon>Panheteroptera</taxon>
        <taxon>Cimicomorpha</taxon>
        <taxon>Miridae</taxon>
        <taxon>Dicyphina</taxon>
        <taxon>Nesidiocoris</taxon>
    </lineage>
</organism>
<dbReference type="InterPro" id="IPR015943">
    <property type="entry name" value="WD40/YVTN_repeat-like_dom_sf"/>
</dbReference>
<sequence length="826" mass="91357">MKTGYMAPKVSVKDSFDDDDGSDDIEDEVFIRDGRKGFKLDEEIGVKRPLMAPRRKLKSSGFYPEPNKRNYYRKHCAPYCYGVVAVGVILGSLLGATLFVNLFPSPLLYKLRLWSLENRLNTLKVVPCIDYSTEKLWHASFPLLRSEAALVMVDLDHDNVDDVVVGFSTGDSVQSGNSCDDWPDSKGVCGGGVLALNGKTGTMLWRYWTRKDILFVDCSANLNADSTKDCLISGKGGVLCSIDGKTGSLIWELTKSTIPNLIDIYSAQYIADLDGDGFAEILMAHTSDQTDRAGHLIILSGRGGDLLGQFRVPDNEGLFTAPRILVARDGTDTVIFASGAYDTPGAIYSVPLSSIAKSLTEDSGVRKIWDGPTGVGSGFVLADMTGDGYDDIIVTLGDTLIVLNSNNFSLHWNVSSYSGAAPDQKQQIIVGPTPAYFDDDIYPDILMTHSIGPSFPTHYYSQTWVASGKNGEQLLREPLMGTSEMTAPGISISFTGRGNDMFLFWMSNCNTTPEELKTQFSFVRGSTVVERTQADLCKLRFNKSLELRLCALNQHIEPPGFQLYSSRAYWEVEHNNTFVPLYKERPQLEWSEGGSEPFDQTTIKKPQTFARKGVDNFPQYADVSANERRLNEMFPINVNLGDSAIEYNMPEPAITDSKLSDALEGRNERRTVRSLADGGARSLPRASSTATLAAPLNGNGIDVLFATHWITPVGNVKIITEKQEICIKQQIEALKQAPSIEPEDLEFIEENAARQCLRSNQDTYDESDGGQLTVYRFTLKCQCSNLASGEVCSSPLPMDRQSFSHHGADVYFKKRRIADWILFPWV</sequence>
<dbReference type="InterPro" id="IPR028994">
    <property type="entry name" value="Integrin_alpha_N"/>
</dbReference>
<feature type="domain" description="FAM234A/B beta-propeller" evidence="6">
    <location>
        <begin position="148"/>
        <end position="512"/>
    </location>
</feature>
<reference evidence="7 8" key="1">
    <citation type="submission" date="2023-09" db="EMBL/GenBank/DDBJ databases">
        <title>Nesidiocoris tenuis whole genome shotgun sequence.</title>
        <authorList>
            <person name="Shibata T."/>
            <person name="Shimoda M."/>
            <person name="Kobayashi T."/>
            <person name="Uehara T."/>
        </authorList>
    </citation>
    <scope>NUCLEOTIDE SEQUENCE [LARGE SCALE GENOMIC DNA]</scope>
    <source>
        <strain evidence="7 8">Japan</strain>
    </source>
</reference>
<evidence type="ECO:0000313" key="8">
    <source>
        <dbReference type="Proteomes" id="UP001307889"/>
    </source>
</evidence>
<evidence type="ECO:0000256" key="3">
    <source>
        <dbReference type="ARBA" id="ARBA00022989"/>
    </source>
</evidence>
<keyword evidence="3 5" id="KW-1133">Transmembrane helix</keyword>
<keyword evidence="2 5" id="KW-0812">Transmembrane</keyword>
<dbReference type="Pfam" id="PF23727">
    <property type="entry name" value="Beta-prop_FAM234A_B"/>
    <property type="match status" value="1"/>
</dbReference>
<dbReference type="SUPFAM" id="SSF69318">
    <property type="entry name" value="Integrin alpha N-terminal domain"/>
    <property type="match status" value="1"/>
</dbReference>
<dbReference type="Proteomes" id="UP001307889">
    <property type="component" value="Chromosome 1"/>
</dbReference>
<dbReference type="Gene3D" id="2.130.10.10">
    <property type="entry name" value="YVTN repeat-like/Quinoprotein amine dehydrogenase"/>
    <property type="match status" value="1"/>
</dbReference>
<proteinExistence type="predicted"/>
<evidence type="ECO:0000256" key="1">
    <source>
        <dbReference type="ARBA" id="ARBA00004167"/>
    </source>
</evidence>
<keyword evidence="8" id="KW-1185">Reference proteome</keyword>